<reference evidence="4" key="1">
    <citation type="submission" date="2023-03" db="EMBL/GenBank/DDBJ databases">
        <title>Complete genome of Cladonia borealis.</title>
        <authorList>
            <person name="Park H."/>
        </authorList>
    </citation>
    <scope>NUCLEOTIDE SEQUENCE</scope>
    <source>
        <strain evidence="4">ANT050790</strain>
    </source>
</reference>
<feature type="region of interest" description="Disordered" evidence="2">
    <location>
        <begin position="1277"/>
        <end position="1304"/>
    </location>
</feature>
<dbReference type="SMART" id="SM00324">
    <property type="entry name" value="RhoGAP"/>
    <property type="match status" value="1"/>
</dbReference>
<feature type="compositionally biased region" description="Basic and acidic residues" evidence="2">
    <location>
        <begin position="818"/>
        <end position="838"/>
    </location>
</feature>
<evidence type="ECO:0000256" key="2">
    <source>
        <dbReference type="SAM" id="MobiDB-lite"/>
    </source>
</evidence>
<feature type="compositionally biased region" description="Low complexity" evidence="2">
    <location>
        <begin position="89"/>
        <end position="104"/>
    </location>
</feature>
<feature type="coiled-coil region" evidence="1">
    <location>
        <begin position="1233"/>
        <end position="1260"/>
    </location>
</feature>
<dbReference type="Gene3D" id="1.10.555.10">
    <property type="entry name" value="Rho GTPase activation protein"/>
    <property type="match status" value="1"/>
</dbReference>
<feature type="compositionally biased region" description="Basic and acidic residues" evidence="2">
    <location>
        <begin position="913"/>
        <end position="932"/>
    </location>
</feature>
<sequence length="1343" mass="148529">MQPSKIPLSSRPPTEEDIGTRRRARSSLDTFLIPGRIRVPSRDPNPADIQITQGLLNHSMKQPPSRQPRLRGPKALSGNFSEVAQTQDGSPAPRATSRAASRTGSIKKQHHRPPTHLRVRPAITLQPPPRFGSREVIIVPHQRPRNDPSISFQEDHQKTYDGANDVLDEPHLPSRMTSMSWSTLSQRIFTDSSTSTRHSEASYFLEEYNQLAEKHGLHRMAEVPSEDNNTKITTKTHQHNWIARKLFRRSSSTYTLKAKTTYKPLIRKKSLGGITLLSEGGALKHTLKDKSLEEIGRLGGLGILTLPPEFAVDKLVLPTCLSATATYLCQHGCNAPGLFRVSGQVTTISALYDYYDQQFAQAGSPSRVEETVGCGQLPAHIEYTVPDVASVFKKILIGLPGGLLGSLELFEAFRDILHHLNFNPDMPDPERTALRARLIALAIVSVSSTYRVYLIQAVLGLVAYFAFEAERMQADVSTMDGQEQPSQANSELMGYQSFGVVLGPLLLGDLTNNIDISSRESQEDARDPRTDTAKKIKKQKRNTTMNKLEKDANLTAQVDRANLTAGIMHLLLLNWKDVVKQLQHIHGISSSQSRSISRPKHDLNNAGSRLSLKVSNEDMLFIDVLRGRTVPDDFKGIPVQMKGRVRISSRSPMSRGALNISKDEHRRPVVAELPTGNEERIKGNSRTNNGDRAVENVRKPDRLGGSFQSTVDVSRSEDEEHSPSDIELARMTMGTILPPPKDSPFTRRPGGSPRHATPTDTPRQAKRQRSSSDTPATTVKVVHSPIYNTLPAARLQWALDKLLPPIGDLQRAEISPPHSKEDAPDSLRTASRDTRLPEWAEDPSSPTRSISPNAHLPPRLASDTGSFPPRQSSMVREARLPMRPIRTYETLAEYKAPSDACMAPPLSAPHSRKTSDAQSRDGELPPAGEKRNSVRMLAQQFAEASRANFKSDEAGKDNTLPKVYAYIQPLSPGHGHSLSDPFTTRPGHSPSPERESLIPKPVRNIGRSRKAESRSPSPPKAVSPTRSVDKRPSVYNIVPDQDAEIVKRNTTGFSPPQKATNAEEVDSEGSTSRFSRIFDGLMRTIPERGNQAASCDVEPASTRPHSYPSGPQNIPSPVQEEQQRIASPVAARAMDIARSGSAKRPKSPNLLYGSTNKNATRTNSYLDASNALKPLERHGSMNATLYSEIIRLQRQLELKGEEVQSAKRESDAVRDAYKEGDVTDQNGHGRWSQGRLDEEIKQARKEISIWKRRAQAAEERLKGMGGLAGVVAEVIDQKGEDSDGDPAVAKRRDSGNGMEILEKREARGMNVEVKVWRKEEEGRKGSEHTGRVTIQESDDDETF</sequence>
<feature type="region of interest" description="Disordered" evidence="2">
    <location>
        <begin position="56"/>
        <end position="130"/>
    </location>
</feature>
<dbReference type="PROSITE" id="PS50238">
    <property type="entry name" value="RHOGAP"/>
    <property type="match status" value="1"/>
</dbReference>
<feature type="domain" description="Rho-GAP" evidence="3">
    <location>
        <begin position="304"/>
        <end position="537"/>
    </location>
</feature>
<name>A0AA39UXZ4_9LECA</name>
<feature type="compositionally biased region" description="Polar residues" evidence="2">
    <location>
        <begin position="78"/>
        <end position="88"/>
    </location>
</feature>
<feature type="compositionally biased region" description="Polar residues" evidence="2">
    <location>
        <begin position="1048"/>
        <end position="1060"/>
    </location>
</feature>
<evidence type="ECO:0000313" key="4">
    <source>
        <dbReference type="EMBL" id="KAK0507942.1"/>
    </source>
</evidence>
<feature type="region of interest" description="Disordered" evidence="2">
    <location>
        <begin position="1089"/>
        <end position="1116"/>
    </location>
</feature>
<feature type="compositionally biased region" description="Basic and acidic residues" evidence="2">
    <location>
        <begin position="692"/>
        <end position="702"/>
    </location>
</feature>
<feature type="compositionally biased region" description="Basic and acidic residues" evidence="2">
    <location>
        <begin position="1288"/>
        <end position="1304"/>
    </location>
</feature>
<feature type="region of interest" description="Disordered" evidence="2">
    <location>
        <begin position="971"/>
        <end position="1072"/>
    </location>
</feature>
<dbReference type="SUPFAM" id="SSF48350">
    <property type="entry name" value="GTPase activation domain, GAP"/>
    <property type="match status" value="1"/>
</dbReference>
<gene>
    <name evidence="4" type="ORF">JMJ35_009831</name>
</gene>
<comment type="caution">
    <text evidence="4">The sequence shown here is derived from an EMBL/GenBank/DDBJ whole genome shotgun (WGS) entry which is preliminary data.</text>
</comment>
<feature type="region of interest" description="Disordered" evidence="2">
    <location>
        <begin position="899"/>
        <end position="933"/>
    </location>
</feature>
<keyword evidence="5" id="KW-1185">Reference proteome</keyword>
<organism evidence="4 5">
    <name type="scientific">Cladonia borealis</name>
    <dbReference type="NCBI Taxonomy" id="184061"/>
    <lineage>
        <taxon>Eukaryota</taxon>
        <taxon>Fungi</taxon>
        <taxon>Dikarya</taxon>
        <taxon>Ascomycota</taxon>
        <taxon>Pezizomycotina</taxon>
        <taxon>Lecanoromycetes</taxon>
        <taxon>OSLEUM clade</taxon>
        <taxon>Lecanoromycetidae</taxon>
        <taxon>Lecanorales</taxon>
        <taxon>Lecanorineae</taxon>
        <taxon>Cladoniaceae</taxon>
        <taxon>Cladonia</taxon>
    </lineage>
</organism>
<feature type="compositionally biased region" description="Basic residues" evidence="2">
    <location>
        <begin position="105"/>
        <end position="119"/>
    </location>
</feature>
<dbReference type="InterPro" id="IPR008936">
    <property type="entry name" value="Rho_GTPase_activation_prot"/>
</dbReference>
<evidence type="ECO:0000256" key="1">
    <source>
        <dbReference type="SAM" id="Coils"/>
    </source>
</evidence>
<evidence type="ECO:0000313" key="5">
    <source>
        <dbReference type="Proteomes" id="UP001166286"/>
    </source>
</evidence>
<accession>A0AA39UXZ4</accession>
<feature type="region of interest" description="Disordered" evidence="2">
    <location>
        <begin position="649"/>
        <end position="778"/>
    </location>
</feature>
<protein>
    <recommendedName>
        <fullName evidence="3">Rho-GAP domain-containing protein</fullName>
    </recommendedName>
</protein>
<feature type="region of interest" description="Disordered" evidence="2">
    <location>
        <begin position="810"/>
        <end position="879"/>
    </location>
</feature>
<feature type="region of interest" description="Disordered" evidence="2">
    <location>
        <begin position="1"/>
        <end position="29"/>
    </location>
</feature>
<evidence type="ECO:0000259" key="3">
    <source>
        <dbReference type="PROSITE" id="PS50238"/>
    </source>
</evidence>
<keyword evidence="1" id="KW-0175">Coiled coil</keyword>
<dbReference type="Pfam" id="PF00620">
    <property type="entry name" value="RhoGAP"/>
    <property type="match status" value="1"/>
</dbReference>
<dbReference type="Proteomes" id="UP001166286">
    <property type="component" value="Unassembled WGS sequence"/>
</dbReference>
<dbReference type="GO" id="GO:0007165">
    <property type="term" value="P:signal transduction"/>
    <property type="evidence" value="ECO:0007669"/>
    <property type="project" value="InterPro"/>
</dbReference>
<feature type="compositionally biased region" description="Basic and acidic residues" evidence="2">
    <location>
        <begin position="1317"/>
        <end position="1330"/>
    </location>
</feature>
<feature type="compositionally biased region" description="Basic and acidic residues" evidence="2">
    <location>
        <begin position="714"/>
        <end position="728"/>
    </location>
</feature>
<feature type="region of interest" description="Disordered" evidence="2">
    <location>
        <begin position="1317"/>
        <end position="1343"/>
    </location>
</feature>
<proteinExistence type="predicted"/>
<dbReference type="EMBL" id="JAFEKC020000022">
    <property type="protein sequence ID" value="KAK0507942.1"/>
    <property type="molecule type" value="Genomic_DNA"/>
</dbReference>
<dbReference type="InterPro" id="IPR000198">
    <property type="entry name" value="RhoGAP_dom"/>
</dbReference>
<feature type="compositionally biased region" description="Polar residues" evidence="2">
    <location>
        <begin position="863"/>
        <end position="874"/>
    </location>
</feature>